<keyword evidence="14" id="KW-1185">Reference proteome</keyword>
<dbReference type="Gene3D" id="1.10.510.10">
    <property type="entry name" value="Transferase(Phosphotransferase) domain 1"/>
    <property type="match status" value="1"/>
</dbReference>
<evidence type="ECO:0000256" key="11">
    <source>
        <dbReference type="RuleBase" id="RU000304"/>
    </source>
</evidence>
<dbReference type="GO" id="GO:0004674">
    <property type="term" value="F:protein serine/threonine kinase activity"/>
    <property type="evidence" value="ECO:0007669"/>
    <property type="project" value="UniProtKB-KW"/>
</dbReference>
<dbReference type="AlphaFoldDB" id="A0A177B857"/>
<evidence type="ECO:0000256" key="9">
    <source>
        <dbReference type="ARBA" id="ARBA00048679"/>
    </source>
</evidence>
<evidence type="ECO:0000256" key="5">
    <source>
        <dbReference type="ARBA" id="ARBA00022741"/>
    </source>
</evidence>
<reference evidence="13 14" key="1">
    <citation type="submission" date="2016-04" db="EMBL/GenBank/DDBJ databases">
        <title>The genome of Intoshia linei affirms orthonectids as highly simplified spiralians.</title>
        <authorList>
            <person name="Mikhailov K.V."/>
            <person name="Slusarev G.S."/>
            <person name="Nikitin M.A."/>
            <person name="Logacheva M.D."/>
            <person name="Penin A."/>
            <person name="Aleoshin V."/>
            <person name="Panchin Y.V."/>
        </authorList>
    </citation>
    <scope>NUCLEOTIDE SEQUENCE [LARGE SCALE GENOMIC DNA]</scope>
    <source>
        <strain evidence="13">Intl2013</strain>
        <tissue evidence="13">Whole animal</tissue>
    </source>
</reference>
<keyword evidence="4" id="KW-0808">Transferase</keyword>
<evidence type="ECO:0000256" key="4">
    <source>
        <dbReference type="ARBA" id="ARBA00022679"/>
    </source>
</evidence>
<evidence type="ECO:0000256" key="10">
    <source>
        <dbReference type="PROSITE-ProRule" id="PRU10141"/>
    </source>
</evidence>
<dbReference type="GO" id="GO:0035556">
    <property type="term" value="P:intracellular signal transduction"/>
    <property type="evidence" value="ECO:0007669"/>
    <property type="project" value="TreeGrafter"/>
</dbReference>
<keyword evidence="7 10" id="KW-0067">ATP-binding</keyword>
<evidence type="ECO:0000259" key="12">
    <source>
        <dbReference type="PROSITE" id="PS50011"/>
    </source>
</evidence>
<dbReference type="GO" id="GO:0005737">
    <property type="term" value="C:cytoplasm"/>
    <property type="evidence" value="ECO:0007669"/>
    <property type="project" value="TreeGrafter"/>
</dbReference>
<name>A0A177B857_9BILA</name>
<keyword evidence="6" id="KW-0418">Kinase</keyword>
<dbReference type="EMBL" id="LWCA01000256">
    <property type="protein sequence ID" value="OAF69604.1"/>
    <property type="molecule type" value="Genomic_DNA"/>
</dbReference>
<protein>
    <recommendedName>
        <fullName evidence="2">non-specific serine/threonine protein kinase</fullName>
        <ecNumber evidence="2">2.7.11.1</ecNumber>
    </recommendedName>
</protein>
<accession>A0A177B857</accession>
<gene>
    <name evidence="13" type="ORF">A3Q56_02670</name>
</gene>
<keyword evidence="5 10" id="KW-0547">Nucleotide-binding</keyword>
<dbReference type="SMART" id="SM00220">
    <property type="entry name" value="S_TKc"/>
    <property type="match status" value="1"/>
</dbReference>
<dbReference type="PANTHER" id="PTHR24346:SF107">
    <property type="entry name" value="SERINE_THREONINE-PROTEIN KINASE CHK1"/>
    <property type="match status" value="1"/>
</dbReference>
<evidence type="ECO:0000256" key="8">
    <source>
        <dbReference type="ARBA" id="ARBA00047899"/>
    </source>
</evidence>
<dbReference type="InterPro" id="IPR000719">
    <property type="entry name" value="Prot_kinase_dom"/>
</dbReference>
<dbReference type="PROSITE" id="PS00108">
    <property type="entry name" value="PROTEIN_KINASE_ST"/>
    <property type="match status" value="1"/>
</dbReference>
<comment type="catalytic activity">
    <reaction evidence="8">
        <text>L-threonyl-[protein] + ATP = O-phospho-L-threonyl-[protein] + ADP + H(+)</text>
        <dbReference type="Rhea" id="RHEA:46608"/>
        <dbReference type="Rhea" id="RHEA-COMP:11060"/>
        <dbReference type="Rhea" id="RHEA-COMP:11605"/>
        <dbReference type="ChEBI" id="CHEBI:15378"/>
        <dbReference type="ChEBI" id="CHEBI:30013"/>
        <dbReference type="ChEBI" id="CHEBI:30616"/>
        <dbReference type="ChEBI" id="CHEBI:61977"/>
        <dbReference type="ChEBI" id="CHEBI:456216"/>
        <dbReference type="EC" id="2.7.11.1"/>
    </reaction>
</comment>
<evidence type="ECO:0000256" key="3">
    <source>
        <dbReference type="ARBA" id="ARBA00022527"/>
    </source>
</evidence>
<comment type="caution">
    <text evidence="13">The sequence shown here is derived from an EMBL/GenBank/DDBJ whole genome shotgun (WGS) entry which is preliminary data.</text>
</comment>
<dbReference type="OrthoDB" id="539158at2759"/>
<evidence type="ECO:0000313" key="13">
    <source>
        <dbReference type="EMBL" id="OAF69604.1"/>
    </source>
</evidence>
<evidence type="ECO:0000256" key="2">
    <source>
        <dbReference type="ARBA" id="ARBA00012513"/>
    </source>
</evidence>
<feature type="domain" description="Protein kinase" evidence="12">
    <location>
        <begin position="45"/>
        <end position="301"/>
    </location>
</feature>
<feature type="binding site" evidence="10">
    <location>
        <position position="74"/>
    </location>
    <ligand>
        <name>ATP</name>
        <dbReference type="ChEBI" id="CHEBI:30616"/>
    </ligand>
</feature>
<comment type="similarity">
    <text evidence="1">Belongs to the protein kinase superfamily. CAMK Ser/Thr protein kinase family. NIM1 subfamily.</text>
</comment>
<comment type="catalytic activity">
    <reaction evidence="9">
        <text>L-seryl-[protein] + ATP = O-phospho-L-seryl-[protein] + ADP + H(+)</text>
        <dbReference type="Rhea" id="RHEA:17989"/>
        <dbReference type="Rhea" id="RHEA-COMP:9863"/>
        <dbReference type="Rhea" id="RHEA-COMP:11604"/>
        <dbReference type="ChEBI" id="CHEBI:15378"/>
        <dbReference type="ChEBI" id="CHEBI:29999"/>
        <dbReference type="ChEBI" id="CHEBI:30616"/>
        <dbReference type="ChEBI" id="CHEBI:83421"/>
        <dbReference type="ChEBI" id="CHEBI:456216"/>
        <dbReference type="EC" id="2.7.11.1"/>
    </reaction>
</comment>
<dbReference type="PROSITE" id="PS00107">
    <property type="entry name" value="PROTEIN_KINASE_ATP"/>
    <property type="match status" value="1"/>
</dbReference>
<dbReference type="SUPFAM" id="SSF56112">
    <property type="entry name" value="Protein kinase-like (PK-like)"/>
    <property type="match status" value="1"/>
</dbReference>
<keyword evidence="3 11" id="KW-0723">Serine/threonine-protein kinase</keyword>
<dbReference type="Proteomes" id="UP000078046">
    <property type="component" value="Unassembled WGS sequence"/>
</dbReference>
<evidence type="ECO:0000313" key="14">
    <source>
        <dbReference type="Proteomes" id="UP000078046"/>
    </source>
</evidence>
<dbReference type="EC" id="2.7.11.1" evidence="2"/>
<dbReference type="InterPro" id="IPR011009">
    <property type="entry name" value="Kinase-like_dom_sf"/>
</dbReference>
<sequence length="473" mass="55264">MSLKIYNDDTIRTSDTSNVSQDEIVSNVEITKIEIPQQLPFNTDWGIYENLGEGAYGEVRMCINRKTGMMAAAKIINKDSSSQKSVVKEVFFHKMLKHKHIVKFYMYSTCNYFHYILMEYVSGGLLYDLIEPNIGMNENTARIYFSQLMDALNYMNESGLTHRDIKPENMMIDEQNNLKLCDFGFTSMYIYNGIERKLEFYCGTELYIAPELLARTPYLAKPADIWSCGIVLIVMLVGAFPWERANIGCPIFIDWYQNKNLSKSLPFNRMSDMAYDLAKNILRYIPKKRFTIIDIMNHDWMINKPVKTIPSSRMACSQPQINLNISHLAQSQQKLFKLQKSTTNNKMCFSQPRYIDEQILPSQIIQHVQDDNIWQRMVNRMTRFTSCRSMESTLFFLKNHLKDLKFNFKCFDNCITVYMLDSYRKDLVFKINAISFKCDVLLDWRLSKGNGLEFKKIFVKLVNSLEIPLSKIS</sequence>
<dbReference type="InterPro" id="IPR008271">
    <property type="entry name" value="Ser/Thr_kinase_AS"/>
</dbReference>
<dbReference type="GO" id="GO:0005524">
    <property type="term" value="F:ATP binding"/>
    <property type="evidence" value="ECO:0007669"/>
    <property type="project" value="UniProtKB-UniRule"/>
</dbReference>
<evidence type="ECO:0000256" key="1">
    <source>
        <dbReference type="ARBA" id="ARBA00010791"/>
    </source>
</evidence>
<dbReference type="FunFam" id="1.10.510.10:FF:000571">
    <property type="entry name" value="Maternal embryonic leucine zipper kinase"/>
    <property type="match status" value="1"/>
</dbReference>
<dbReference type="InterPro" id="IPR017441">
    <property type="entry name" value="Protein_kinase_ATP_BS"/>
</dbReference>
<dbReference type="PANTHER" id="PTHR24346">
    <property type="entry name" value="MAP/MICROTUBULE AFFINITY-REGULATING KINASE"/>
    <property type="match status" value="1"/>
</dbReference>
<dbReference type="PROSITE" id="PS50011">
    <property type="entry name" value="PROTEIN_KINASE_DOM"/>
    <property type="match status" value="1"/>
</dbReference>
<organism evidence="13 14">
    <name type="scientific">Intoshia linei</name>
    <dbReference type="NCBI Taxonomy" id="1819745"/>
    <lineage>
        <taxon>Eukaryota</taxon>
        <taxon>Metazoa</taxon>
        <taxon>Spiralia</taxon>
        <taxon>Lophotrochozoa</taxon>
        <taxon>Mesozoa</taxon>
        <taxon>Orthonectida</taxon>
        <taxon>Rhopaluridae</taxon>
        <taxon>Intoshia</taxon>
    </lineage>
</organism>
<dbReference type="Pfam" id="PF00069">
    <property type="entry name" value="Pkinase"/>
    <property type="match status" value="1"/>
</dbReference>
<evidence type="ECO:0000256" key="6">
    <source>
        <dbReference type="ARBA" id="ARBA00022777"/>
    </source>
</evidence>
<evidence type="ECO:0000256" key="7">
    <source>
        <dbReference type="ARBA" id="ARBA00022840"/>
    </source>
</evidence>
<proteinExistence type="inferred from homology"/>